<evidence type="ECO:0000256" key="3">
    <source>
        <dbReference type="ARBA" id="ARBA00013109"/>
    </source>
</evidence>
<dbReference type="STRING" id="1454001.AW08_01148"/>
<keyword evidence="12" id="KW-1185">Reference proteome</keyword>
<comment type="caution">
    <text evidence="11">The sequence shown here is derived from an EMBL/GenBank/DDBJ whole genome shotgun (WGS) entry which is preliminary data.</text>
</comment>
<name>A0A011NUV7_9PROT</name>
<comment type="catalytic activity">
    <reaction evidence="8 9">
        <text>hydroxymethylbilane = uroporphyrinogen III + H2O</text>
        <dbReference type="Rhea" id="RHEA:18965"/>
        <dbReference type="ChEBI" id="CHEBI:15377"/>
        <dbReference type="ChEBI" id="CHEBI:57308"/>
        <dbReference type="ChEBI" id="CHEBI:57845"/>
        <dbReference type="EC" id="4.2.1.75"/>
    </reaction>
</comment>
<dbReference type="InterPro" id="IPR003754">
    <property type="entry name" value="4pyrrol_synth_uPrphyn_synth"/>
</dbReference>
<keyword evidence="4 9" id="KW-0456">Lyase</keyword>
<dbReference type="Pfam" id="PF02602">
    <property type="entry name" value="HEM4"/>
    <property type="match status" value="1"/>
</dbReference>
<gene>
    <name evidence="11" type="primary">hemD</name>
    <name evidence="11" type="ORF">AW08_01148</name>
</gene>
<evidence type="ECO:0000256" key="4">
    <source>
        <dbReference type="ARBA" id="ARBA00023239"/>
    </source>
</evidence>
<dbReference type="EMBL" id="JFAX01000005">
    <property type="protein sequence ID" value="EXI68367.1"/>
    <property type="molecule type" value="Genomic_DNA"/>
</dbReference>
<dbReference type="SUPFAM" id="SSF69618">
    <property type="entry name" value="HemD-like"/>
    <property type="match status" value="1"/>
</dbReference>
<evidence type="ECO:0000256" key="6">
    <source>
        <dbReference type="ARBA" id="ARBA00037589"/>
    </source>
</evidence>
<organism evidence="11 12">
    <name type="scientific">Candidatus Accumulibacter adjunctus</name>
    <dbReference type="NCBI Taxonomy" id="1454001"/>
    <lineage>
        <taxon>Bacteria</taxon>
        <taxon>Pseudomonadati</taxon>
        <taxon>Pseudomonadota</taxon>
        <taxon>Betaproteobacteria</taxon>
        <taxon>Candidatus Accumulibacter</taxon>
    </lineage>
</organism>
<dbReference type="PANTHER" id="PTHR38042:SF1">
    <property type="entry name" value="UROPORPHYRINOGEN-III SYNTHASE, CHLOROPLASTIC"/>
    <property type="match status" value="1"/>
</dbReference>
<dbReference type="InterPro" id="IPR039793">
    <property type="entry name" value="UROS/Hem4"/>
</dbReference>
<evidence type="ECO:0000256" key="8">
    <source>
        <dbReference type="ARBA" id="ARBA00048617"/>
    </source>
</evidence>
<dbReference type="PANTHER" id="PTHR38042">
    <property type="entry name" value="UROPORPHYRINOGEN-III SYNTHASE, CHLOROPLASTIC"/>
    <property type="match status" value="1"/>
</dbReference>
<dbReference type="UniPathway" id="UPA00251">
    <property type="reaction ID" value="UER00320"/>
</dbReference>
<accession>A0A011NUV7</accession>
<dbReference type="Gene3D" id="3.40.50.10090">
    <property type="match status" value="2"/>
</dbReference>
<comment type="pathway">
    <text evidence="1 9">Porphyrin-containing compound metabolism; protoporphyrin-IX biosynthesis; coproporphyrinogen-III from 5-aminolevulinate: step 3/4.</text>
</comment>
<evidence type="ECO:0000256" key="9">
    <source>
        <dbReference type="RuleBase" id="RU366031"/>
    </source>
</evidence>
<proteinExistence type="inferred from homology"/>
<dbReference type="EC" id="4.2.1.75" evidence="3 9"/>
<evidence type="ECO:0000313" key="12">
    <source>
        <dbReference type="Proteomes" id="UP000020218"/>
    </source>
</evidence>
<comment type="function">
    <text evidence="6 9">Catalyzes cyclization of the linear tetrapyrrole, hydroxymethylbilane, to the macrocyclic uroporphyrinogen III.</text>
</comment>
<evidence type="ECO:0000256" key="1">
    <source>
        <dbReference type="ARBA" id="ARBA00004772"/>
    </source>
</evidence>
<dbReference type="PATRIC" id="fig|1454001.3.peg.1171"/>
<evidence type="ECO:0000256" key="2">
    <source>
        <dbReference type="ARBA" id="ARBA00008133"/>
    </source>
</evidence>
<protein>
    <recommendedName>
        <fullName evidence="7 9">Uroporphyrinogen-III synthase</fullName>
        <ecNumber evidence="3 9">4.2.1.75</ecNumber>
    </recommendedName>
</protein>
<dbReference type="Proteomes" id="UP000020218">
    <property type="component" value="Unassembled WGS sequence"/>
</dbReference>
<dbReference type="GO" id="GO:0006782">
    <property type="term" value="P:protoporphyrinogen IX biosynthetic process"/>
    <property type="evidence" value="ECO:0007669"/>
    <property type="project" value="UniProtKB-UniRule"/>
</dbReference>
<dbReference type="AlphaFoldDB" id="A0A011NUV7"/>
<evidence type="ECO:0000259" key="10">
    <source>
        <dbReference type="Pfam" id="PF02602"/>
    </source>
</evidence>
<comment type="similarity">
    <text evidence="2 9">Belongs to the uroporphyrinogen-III synthase family.</text>
</comment>
<dbReference type="InterPro" id="IPR036108">
    <property type="entry name" value="4pyrrol_syn_uPrphyn_synt_sf"/>
</dbReference>
<dbReference type="GO" id="GO:0004852">
    <property type="term" value="F:uroporphyrinogen-III synthase activity"/>
    <property type="evidence" value="ECO:0007669"/>
    <property type="project" value="UniProtKB-UniRule"/>
</dbReference>
<keyword evidence="5 9" id="KW-0627">Porphyrin biosynthesis</keyword>
<feature type="domain" description="Tetrapyrrole biosynthesis uroporphyrinogen III synthase" evidence="10">
    <location>
        <begin position="21"/>
        <end position="246"/>
    </location>
</feature>
<evidence type="ECO:0000256" key="7">
    <source>
        <dbReference type="ARBA" id="ARBA00040167"/>
    </source>
</evidence>
<dbReference type="CDD" id="cd06578">
    <property type="entry name" value="HemD"/>
    <property type="match status" value="1"/>
</dbReference>
<dbReference type="GO" id="GO:0006780">
    <property type="term" value="P:uroporphyrinogen III biosynthetic process"/>
    <property type="evidence" value="ECO:0007669"/>
    <property type="project" value="UniProtKB-UniRule"/>
</dbReference>
<sequence>MAQPLHGRTIVVTRPRAQASQLAAWIGEQGGEALVFPLLEISAVAHPAPLQEAIDRLDSYALAIFISPNAVDHSLPAILARRPWPTALRPVAIGPGTVNALAAYGVGDVLLPPDRFDSEALLSLPGLQAAAVSQRRVLILRGNGGRELLADTLRERGAQVDAVACYERRAPADASTLQALWHDGRLDAIIISSSEGLRNLVRLLDEEALASLRRTPVFVPHQRIAECARTLGLQRVFQSAPTDAGIMAAVSAHDWLRA</sequence>
<evidence type="ECO:0000313" key="11">
    <source>
        <dbReference type="EMBL" id="EXI68367.1"/>
    </source>
</evidence>
<reference evidence="11" key="1">
    <citation type="submission" date="2014-02" db="EMBL/GenBank/DDBJ databases">
        <title>Expanding our view of genomic diversity in Candidatus Accumulibacter clades.</title>
        <authorList>
            <person name="Skennerton C.T."/>
            <person name="Barr J.J."/>
            <person name="Slater F.R."/>
            <person name="Bond P.L."/>
            <person name="Tyson G.W."/>
        </authorList>
    </citation>
    <scope>NUCLEOTIDE SEQUENCE [LARGE SCALE GENOMIC DNA]</scope>
</reference>
<evidence type="ECO:0000256" key="5">
    <source>
        <dbReference type="ARBA" id="ARBA00023244"/>
    </source>
</evidence>